<organism evidence="5 6">
    <name type="scientific">Limibacillus halophilus</name>
    <dbReference type="NCBI Taxonomy" id="1579333"/>
    <lineage>
        <taxon>Bacteria</taxon>
        <taxon>Pseudomonadati</taxon>
        <taxon>Pseudomonadota</taxon>
        <taxon>Alphaproteobacteria</taxon>
        <taxon>Rhodospirillales</taxon>
        <taxon>Rhodovibrionaceae</taxon>
        <taxon>Limibacillus</taxon>
    </lineage>
</organism>
<feature type="binding site" evidence="3">
    <location>
        <position position="136"/>
    </location>
    <ligand>
        <name>Zn(2+)</name>
        <dbReference type="ChEBI" id="CHEBI:29105"/>
        <label>2</label>
    </ligand>
</feature>
<dbReference type="Gene3D" id="3.40.630.10">
    <property type="entry name" value="Zn peptidases"/>
    <property type="match status" value="1"/>
</dbReference>
<dbReference type="InterPro" id="IPR036264">
    <property type="entry name" value="Bact_exopeptidase_dim_dom"/>
</dbReference>
<evidence type="ECO:0000259" key="4">
    <source>
        <dbReference type="Pfam" id="PF07687"/>
    </source>
</evidence>
<name>A0A839SRR3_9PROT</name>
<accession>A0A839SRR3</accession>
<dbReference type="CDD" id="cd03884">
    <property type="entry name" value="M20_bAS"/>
    <property type="match status" value="1"/>
</dbReference>
<evidence type="ECO:0000256" key="3">
    <source>
        <dbReference type="PIRSR" id="PIRSR001235-1"/>
    </source>
</evidence>
<proteinExistence type="inferred from homology"/>
<comment type="cofactor">
    <cofactor evidence="3">
        <name>Zn(2+)</name>
        <dbReference type="ChEBI" id="CHEBI:29105"/>
    </cofactor>
    <text evidence="3">Binds 2 Zn(2+) ions per subunit.</text>
</comment>
<comment type="caution">
    <text evidence="5">The sequence shown here is derived from an EMBL/GenBank/DDBJ whole genome shotgun (WGS) entry which is preliminary data.</text>
</comment>
<evidence type="ECO:0000256" key="1">
    <source>
        <dbReference type="ARBA" id="ARBA00006153"/>
    </source>
</evidence>
<dbReference type="Pfam" id="PF01546">
    <property type="entry name" value="Peptidase_M20"/>
    <property type="match status" value="1"/>
</dbReference>
<sequence length="417" mass="44558">MSEEALPNKNLRIDGTRLWRSLMEMAEIGATPKGGVCRLALSDLDKQGRDLFREWCEAAGCSVTVDAMGNMFARRPGLDPKRAPIQTGSHLDSQPTGGKFDGAYGVLAGLEVIRTLNDNGIETEAPFEVVVWTNEEGSRFAPAMIGSGVFSGTFSLEEGHGKQDKDGKTIGGELTRIGYLGTAPLGHPVGAYFEAHIEQGPILEADSKQIGIVSGVQGQIWYEITLTGQESHSGTTPMPVRRDALVGAAGLIEAVNRIGQAHEPGGCGTVGMLQLHPNSRNVIPGKVFLTVDFRHPSDQALALMDQEIRAESRAIADKHSLDLDLQKIWSFPALEFDHDCVAAVTRATTQCGYSNRAIVSGAGHDAVYLSKVAPTGMIFIPCADGISHNEIESATPEDAEAGCNVLLHAMLAMADRD</sequence>
<comment type="similarity">
    <text evidence="1">Belongs to the peptidase M20 family.</text>
</comment>
<dbReference type="SUPFAM" id="SSF55031">
    <property type="entry name" value="Bacterial exopeptidase dimerisation domain"/>
    <property type="match status" value="1"/>
</dbReference>
<dbReference type="Proteomes" id="UP000581135">
    <property type="component" value="Unassembled WGS sequence"/>
</dbReference>
<dbReference type="InterPro" id="IPR011650">
    <property type="entry name" value="Peptidase_M20_dimer"/>
</dbReference>
<evidence type="ECO:0000313" key="6">
    <source>
        <dbReference type="Proteomes" id="UP000581135"/>
    </source>
</evidence>
<feature type="binding site" evidence="3">
    <location>
        <position position="388"/>
    </location>
    <ligand>
        <name>Zn(2+)</name>
        <dbReference type="ChEBI" id="CHEBI:29105"/>
        <label>2</label>
    </ligand>
</feature>
<dbReference type="EMBL" id="JACHXA010000004">
    <property type="protein sequence ID" value="MBB3065567.1"/>
    <property type="molecule type" value="Genomic_DNA"/>
</dbReference>
<feature type="domain" description="Peptidase M20 dimerisation" evidence="4">
    <location>
        <begin position="215"/>
        <end position="316"/>
    </location>
</feature>
<dbReference type="Gene3D" id="3.30.70.360">
    <property type="match status" value="1"/>
</dbReference>
<keyword evidence="3" id="KW-0862">Zinc</keyword>
<dbReference type="NCBIfam" id="NF006771">
    <property type="entry name" value="PRK09290.1-5"/>
    <property type="match status" value="1"/>
</dbReference>
<dbReference type="PANTHER" id="PTHR32494">
    <property type="entry name" value="ALLANTOATE DEIMINASE-RELATED"/>
    <property type="match status" value="1"/>
</dbReference>
<dbReference type="GO" id="GO:0046872">
    <property type="term" value="F:metal ion binding"/>
    <property type="evidence" value="ECO:0007669"/>
    <property type="project" value="UniProtKB-KW"/>
</dbReference>
<reference evidence="5 6" key="1">
    <citation type="submission" date="2020-08" db="EMBL/GenBank/DDBJ databases">
        <title>Genomic Encyclopedia of Type Strains, Phase III (KMG-III): the genomes of soil and plant-associated and newly described type strains.</title>
        <authorList>
            <person name="Whitman W."/>
        </authorList>
    </citation>
    <scope>NUCLEOTIDE SEQUENCE [LARGE SCALE GENOMIC DNA]</scope>
    <source>
        <strain evidence="5 6">CECT 8803</strain>
    </source>
</reference>
<feature type="binding site" evidence="3">
    <location>
        <position position="90"/>
    </location>
    <ligand>
        <name>Zn(2+)</name>
        <dbReference type="ChEBI" id="CHEBI:29105"/>
        <label>1</label>
    </ligand>
</feature>
<evidence type="ECO:0000256" key="2">
    <source>
        <dbReference type="ARBA" id="ARBA00022801"/>
    </source>
</evidence>
<dbReference type="GO" id="GO:0016813">
    <property type="term" value="F:hydrolase activity, acting on carbon-nitrogen (but not peptide) bonds, in linear amidines"/>
    <property type="evidence" value="ECO:0007669"/>
    <property type="project" value="InterPro"/>
</dbReference>
<dbReference type="PIRSF" id="PIRSF001235">
    <property type="entry name" value="Amidase_carbamoylase"/>
    <property type="match status" value="1"/>
</dbReference>
<dbReference type="NCBIfam" id="TIGR01879">
    <property type="entry name" value="hydantase"/>
    <property type="match status" value="1"/>
</dbReference>
<dbReference type="PANTHER" id="PTHR32494:SF5">
    <property type="entry name" value="ALLANTOATE AMIDOHYDROLASE"/>
    <property type="match status" value="1"/>
</dbReference>
<keyword evidence="3" id="KW-0479">Metal-binding</keyword>
<keyword evidence="2 5" id="KW-0378">Hydrolase</keyword>
<dbReference type="SUPFAM" id="SSF53187">
    <property type="entry name" value="Zn-dependent exopeptidases"/>
    <property type="match status" value="1"/>
</dbReference>
<dbReference type="NCBIfam" id="NF006769">
    <property type="entry name" value="PRK09290.1-3"/>
    <property type="match status" value="1"/>
</dbReference>
<feature type="binding site" evidence="3">
    <location>
        <position position="101"/>
    </location>
    <ligand>
        <name>Zn(2+)</name>
        <dbReference type="ChEBI" id="CHEBI:29105"/>
        <label>1</label>
    </ligand>
</feature>
<protein>
    <submittedName>
        <fullName evidence="5">N-carbamoyl-L-amino-acid hydrolase</fullName>
        <ecNumber evidence="5">3.5.1.87</ecNumber>
    </submittedName>
</protein>
<dbReference type="AlphaFoldDB" id="A0A839SRR3"/>
<evidence type="ECO:0000313" key="5">
    <source>
        <dbReference type="EMBL" id="MBB3065567.1"/>
    </source>
</evidence>
<feature type="binding site" evidence="3">
    <location>
        <position position="196"/>
    </location>
    <ligand>
        <name>Zn(2+)</name>
        <dbReference type="ChEBI" id="CHEBI:29105"/>
        <label>1</label>
    </ligand>
</feature>
<dbReference type="InterPro" id="IPR002933">
    <property type="entry name" value="Peptidase_M20"/>
</dbReference>
<dbReference type="EC" id="3.5.1.87" evidence="5"/>
<dbReference type="NCBIfam" id="NF009527">
    <property type="entry name" value="PRK12891.1"/>
    <property type="match status" value="1"/>
</dbReference>
<gene>
    <name evidence="5" type="ORF">FHR98_001854</name>
</gene>
<dbReference type="GO" id="GO:0050538">
    <property type="term" value="F:N-carbamoyl-L-amino-acid hydrolase activity"/>
    <property type="evidence" value="ECO:0007669"/>
    <property type="project" value="UniProtKB-EC"/>
</dbReference>
<keyword evidence="6" id="KW-1185">Reference proteome</keyword>
<dbReference type="InterPro" id="IPR010158">
    <property type="entry name" value="Amidase_Cbmase"/>
</dbReference>
<dbReference type="Pfam" id="PF07687">
    <property type="entry name" value="M20_dimer"/>
    <property type="match status" value="1"/>
</dbReference>
<feature type="binding site" evidence="3">
    <location>
        <position position="101"/>
    </location>
    <ligand>
        <name>Zn(2+)</name>
        <dbReference type="ChEBI" id="CHEBI:29105"/>
        <label>2</label>
    </ligand>
</feature>